<evidence type="ECO:0000313" key="4">
    <source>
        <dbReference type="EMBL" id="KAL0477058.1"/>
    </source>
</evidence>
<sequence length="210" mass="23813">MVSKKFVAIVAVSNILMLTCLGFVVYSQMIQIASLQSNISSLTITNKEANSKMSSLNEIIQDQTSQIRKWKEESEKISNDHNVLSEEHEKSKSNARSEQSRIIVEKSKLESQLDHSLASNKLLTEKISNLEIKLSESSEELTKLKIDYEKATNEFKASEGEWRLKQVKWEMLRKSLTVTSYPPLGNVNAERSNKKNTPVEKIIKKGKAVI</sequence>
<evidence type="ECO:0008006" key="6">
    <source>
        <dbReference type="Google" id="ProtNLM"/>
    </source>
</evidence>
<evidence type="ECO:0000256" key="2">
    <source>
        <dbReference type="SAM" id="MobiDB-lite"/>
    </source>
</evidence>
<dbReference type="EMBL" id="JAOPGA020000136">
    <property type="protein sequence ID" value="KAL0477058.1"/>
    <property type="molecule type" value="Genomic_DNA"/>
</dbReference>
<protein>
    <recommendedName>
        <fullName evidence="6">Chromosome partition protein Smc</fullName>
    </recommendedName>
</protein>
<dbReference type="AlphaFoldDB" id="A0AAW2YJ90"/>
<keyword evidence="3" id="KW-1133">Transmembrane helix</keyword>
<proteinExistence type="predicted"/>
<keyword evidence="3" id="KW-0472">Membrane</keyword>
<organism evidence="4 5">
    <name type="scientific">Acrasis kona</name>
    <dbReference type="NCBI Taxonomy" id="1008807"/>
    <lineage>
        <taxon>Eukaryota</taxon>
        <taxon>Discoba</taxon>
        <taxon>Heterolobosea</taxon>
        <taxon>Tetramitia</taxon>
        <taxon>Eutetramitia</taxon>
        <taxon>Acrasidae</taxon>
        <taxon>Acrasis</taxon>
    </lineage>
</organism>
<feature type="compositionally biased region" description="Basic and acidic residues" evidence="2">
    <location>
        <begin position="78"/>
        <end position="92"/>
    </location>
</feature>
<feature type="coiled-coil region" evidence="1">
    <location>
        <begin position="120"/>
        <end position="161"/>
    </location>
</feature>
<feature type="region of interest" description="Disordered" evidence="2">
    <location>
        <begin position="78"/>
        <end position="99"/>
    </location>
</feature>
<keyword evidence="1" id="KW-0175">Coiled coil</keyword>
<name>A0AAW2YJ90_9EUKA</name>
<feature type="transmembrane region" description="Helical" evidence="3">
    <location>
        <begin position="6"/>
        <end position="26"/>
    </location>
</feature>
<keyword evidence="3" id="KW-0812">Transmembrane</keyword>
<gene>
    <name evidence="4" type="ORF">AKO1_006340</name>
</gene>
<evidence type="ECO:0000256" key="1">
    <source>
        <dbReference type="SAM" id="Coils"/>
    </source>
</evidence>
<dbReference type="Proteomes" id="UP001431209">
    <property type="component" value="Unassembled WGS sequence"/>
</dbReference>
<accession>A0AAW2YJ90</accession>
<evidence type="ECO:0000313" key="5">
    <source>
        <dbReference type="Proteomes" id="UP001431209"/>
    </source>
</evidence>
<reference evidence="4 5" key="1">
    <citation type="submission" date="2024-03" db="EMBL/GenBank/DDBJ databases">
        <title>The Acrasis kona genome and developmental transcriptomes reveal deep origins of eukaryotic multicellular pathways.</title>
        <authorList>
            <person name="Sheikh S."/>
            <person name="Fu C.-J."/>
            <person name="Brown M.W."/>
            <person name="Baldauf S.L."/>
        </authorList>
    </citation>
    <scope>NUCLEOTIDE SEQUENCE [LARGE SCALE GENOMIC DNA]</scope>
    <source>
        <strain evidence="4 5">ATCC MYA-3509</strain>
    </source>
</reference>
<comment type="caution">
    <text evidence="4">The sequence shown here is derived from an EMBL/GenBank/DDBJ whole genome shotgun (WGS) entry which is preliminary data.</text>
</comment>
<keyword evidence="5" id="KW-1185">Reference proteome</keyword>
<evidence type="ECO:0000256" key="3">
    <source>
        <dbReference type="SAM" id="Phobius"/>
    </source>
</evidence>